<dbReference type="KEGG" id="gtt:GUITHDRAFT_113426"/>
<organism evidence="3">
    <name type="scientific">Guillardia theta (strain CCMP2712)</name>
    <name type="common">Cryptophyte</name>
    <dbReference type="NCBI Taxonomy" id="905079"/>
    <lineage>
        <taxon>Eukaryota</taxon>
        <taxon>Cryptophyceae</taxon>
        <taxon>Pyrenomonadales</taxon>
        <taxon>Geminigeraceae</taxon>
        <taxon>Guillardia</taxon>
    </lineage>
</organism>
<dbReference type="EMBL" id="JH993031">
    <property type="protein sequence ID" value="EKX40398.1"/>
    <property type="molecule type" value="Genomic_DNA"/>
</dbReference>
<dbReference type="EnsemblProtists" id="EKX40398">
    <property type="protein sequence ID" value="EKX40398"/>
    <property type="gene ID" value="GUITHDRAFT_113426"/>
</dbReference>
<dbReference type="Pfam" id="PF22379">
    <property type="entry name" value="OB_MCM10"/>
    <property type="match status" value="1"/>
</dbReference>
<gene>
    <name evidence="3" type="ORF">GUITHDRAFT_113426</name>
</gene>
<dbReference type="InterPro" id="IPR014876">
    <property type="entry name" value="DEK_C"/>
</dbReference>
<reference evidence="3 5" key="1">
    <citation type="journal article" date="2012" name="Nature">
        <title>Algal genomes reveal evolutionary mosaicism and the fate of nucleomorphs.</title>
        <authorList>
            <consortium name="DOE Joint Genome Institute"/>
            <person name="Curtis B.A."/>
            <person name="Tanifuji G."/>
            <person name="Burki F."/>
            <person name="Gruber A."/>
            <person name="Irimia M."/>
            <person name="Maruyama S."/>
            <person name="Arias M.C."/>
            <person name="Ball S.G."/>
            <person name="Gile G.H."/>
            <person name="Hirakawa Y."/>
            <person name="Hopkins J.F."/>
            <person name="Kuo A."/>
            <person name="Rensing S.A."/>
            <person name="Schmutz J."/>
            <person name="Symeonidi A."/>
            <person name="Elias M."/>
            <person name="Eveleigh R.J."/>
            <person name="Herman E.K."/>
            <person name="Klute M.J."/>
            <person name="Nakayama T."/>
            <person name="Obornik M."/>
            <person name="Reyes-Prieto A."/>
            <person name="Armbrust E.V."/>
            <person name="Aves S.J."/>
            <person name="Beiko R.G."/>
            <person name="Coutinho P."/>
            <person name="Dacks J.B."/>
            <person name="Durnford D.G."/>
            <person name="Fast N.M."/>
            <person name="Green B.R."/>
            <person name="Grisdale C.J."/>
            <person name="Hempel F."/>
            <person name="Henrissat B."/>
            <person name="Hoppner M.P."/>
            <person name="Ishida K."/>
            <person name="Kim E."/>
            <person name="Koreny L."/>
            <person name="Kroth P.G."/>
            <person name="Liu Y."/>
            <person name="Malik S.B."/>
            <person name="Maier U.G."/>
            <person name="McRose D."/>
            <person name="Mock T."/>
            <person name="Neilson J.A."/>
            <person name="Onodera N.T."/>
            <person name="Poole A.M."/>
            <person name="Pritham E.J."/>
            <person name="Richards T.A."/>
            <person name="Rocap G."/>
            <person name="Roy S.W."/>
            <person name="Sarai C."/>
            <person name="Schaack S."/>
            <person name="Shirato S."/>
            <person name="Slamovits C.H."/>
            <person name="Spencer D.F."/>
            <person name="Suzuki S."/>
            <person name="Worden A.Z."/>
            <person name="Zauner S."/>
            <person name="Barry K."/>
            <person name="Bell C."/>
            <person name="Bharti A.K."/>
            <person name="Crow J.A."/>
            <person name="Grimwood J."/>
            <person name="Kramer R."/>
            <person name="Lindquist E."/>
            <person name="Lucas S."/>
            <person name="Salamov A."/>
            <person name="McFadden G.I."/>
            <person name="Lane C.E."/>
            <person name="Keeling P.J."/>
            <person name="Gray M.W."/>
            <person name="Grigoriev I.V."/>
            <person name="Archibald J.M."/>
        </authorList>
    </citation>
    <scope>NUCLEOTIDE SEQUENCE</scope>
    <source>
        <strain evidence="3 5">CCMP2712</strain>
    </source>
</reference>
<dbReference type="PaxDb" id="55529-EKX40398"/>
<dbReference type="Proteomes" id="UP000011087">
    <property type="component" value="Unassembled WGS sequence"/>
</dbReference>
<dbReference type="GO" id="GO:0003697">
    <property type="term" value="F:single-stranded DNA binding"/>
    <property type="evidence" value="ECO:0007669"/>
    <property type="project" value="InterPro"/>
</dbReference>
<evidence type="ECO:0000313" key="3">
    <source>
        <dbReference type="EMBL" id="EKX40398.1"/>
    </source>
</evidence>
<dbReference type="eggNOG" id="KOG3056">
    <property type="taxonomic scope" value="Eukaryota"/>
</dbReference>
<reference evidence="5" key="2">
    <citation type="submission" date="2012-11" db="EMBL/GenBank/DDBJ databases">
        <authorList>
            <person name="Kuo A."/>
            <person name="Curtis B.A."/>
            <person name="Tanifuji G."/>
            <person name="Burki F."/>
            <person name="Gruber A."/>
            <person name="Irimia M."/>
            <person name="Maruyama S."/>
            <person name="Arias M.C."/>
            <person name="Ball S.G."/>
            <person name="Gile G.H."/>
            <person name="Hirakawa Y."/>
            <person name="Hopkins J.F."/>
            <person name="Rensing S.A."/>
            <person name="Schmutz J."/>
            <person name="Symeonidi A."/>
            <person name="Elias M."/>
            <person name="Eveleigh R.J."/>
            <person name="Herman E.K."/>
            <person name="Klute M.J."/>
            <person name="Nakayama T."/>
            <person name="Obornik M."/>
            <person name="Reyes-Prieto A."/>
            <person name="Armbrust E.V."/>
            <person name="Aves S.J."/>
            <person name="Beiko R.G."/>
            <person name="Coutinho P."/>
            <person name="Dacks J.B."/>
            <person name="Durnford D.G."/>
            <person name="Fast N.M."/>
            <person name="Green B.R."/>
            <person name="Grisdale C."/>
            <person name="Hempe F."/>
            <person name="Henrissat B."/>
            <person name="Hoppner M.P."/>
            <person name="Ishida K.-I."/>
            <person name="Kim E."/>
            <person name="Koreny L."/>
            <person name="Kroth P.G."/>
            <person name="Liu Y."/>
            <person name="Malik S.-B."/>
            <person name="Maier U.G."/>
            <person name="McRose D."/>
            <person name="Mock T."/>
            <person name="Neilson J.A."/>
            <person name="Onodera N.T."/>
            <person name="Poole A.M."/>
            <person name="Pritham E.J."/>
            <person name="Richards T.A."/>
            <person name="Rocap G."/>
            <person name="Roy S.W."/>
            <person name="Sarai C."/>
            <person name="Schaack S."/>
            <person name="Shirato S."/>
            <person name="Slamovits C.H."/>
            <person name="Spencer D.F."/>
            <person name="Suzuki S."/>
            <person name="Worden A.Z."/>
            <person name="Zauner S."/>
            <person name="Barry K."/>
            <person name="Bell C."/>
            <person name="Bharti A.K."/>
            <person name="Crow J.A."/>
            <person name="Grimwood J."/>
            <person name="Kramer R."/>
            <person name="Lindquist E."/>
            <person name="Lucas S."/>
            <person name="Salamov A."/>
            <person name="McFadden G.I."/>
            <person name="Lane C.E."/>
            <person name="Keeling P.J."/>
            <person name="Gray M.W."/>
            <person name="Grigoriev I.V."/>
            <person name="Archibald J.M."/>
        </authorList>
    </citation>
    <scope>NUCLEOTIDE SEQUENCE</scope>
    <source>
        <strain evidence="5">CCMP2712</strain>
    </source>
</reference>
<sequence>MSNLLNELEDDGGRTEIPQQSNPDTPFNSSLSEKLRSLQQDNIENVVKVNHHPKAVRIIPKNITNTSAVKSSTQRKPDKEISVSTGDITCPHSGFRIKNLRISNEELMDTSKGGEYFPLKSIGSLSNFANKFTVGVMTSCSRVLKSKIGGQYLIWNLSDLNGHDLTIFLFQDAYEKHWKETVGTVLLIRNAKIFEADPSSRKSSDSDSSVPKVKVENSRQLLILGRSRDFARCKHYKQVLYDQALNRQAPTFSDSDIEDTDWNDLNDLESMARQTAGLNESESVKTLSKDQNAMESDTNESSFQRDMISNSTPPESNPNFQQAQPENQLDGEVADAVHGQLDEYQEESEMVELIQDDDCIIMDDSFSTCTPANSDDKVKETHHIQDTLEDKDEDVIILQAEGDFTDDLPHLRESCPRHPFNTKQAMHACKNCFCMVCDINWSECKKWSTHCKAKFGDPKWIAERNKAKCGFDDKTIKKHLKDIFDSIEDFSKATKRSIRQELEKRLGAEEGRLECRKNEISEWIMEHLDRL</sequence>
<dbReference type="AlphaFoldDB" id="L1IVW9"/>
<dbReference type="HOGENOM" id="CLU_513362_0_0_1"/>
<feature type="compositionally biased region" description="Polar residues" evidence="1">
    <location>
        <begin position="17"/>
        <end position="30"/>
    </location>
</feature>
<dbReference type="InterPro" id="IPR012340">
    <property type="entry name" value="NA-bd_OB-fold"/>
</dbReference>
<dbReference type="GO" id="GO:0043596">
    <property type="term" value="C:nuclear replication fork"/>
    <property type="evidence" value="ECO:0007669"/>
    <property type="project" value="TreeGrafter"/>
</dbReference>
<dbReference type="PANTHER" id="PTHR13454:SF11">
    <property type="entry name" value="PROTEIN MCM10 HOMOLOG"/>
    <property type="match status" value="1"/>
</dbReference>
<dbReference type="PANTHER" id="PTHR13454">
    <property type="entry name" value="PROTEIN MCM10 HOMOLOG"/>
    <property type="match status" value="1"/>
</dbReference>
<dbReference type="GeneID" id="19046963"/>
<feature type="domain" description="DEK-C" evidence="2">
    <location>
        <begin position="470"/>
        <end position="529"/>
    </location>
</feature>
<reference evidence="4" key="3">
    <citation type="submission" date="2016-03" db="UniProtKB">
        <authorList>
            <consortium name="EnsemblProtists"/>
        </authorList>
    </citation>
    <scope>IDENTIFICATION</scope>
</reference>
<dbReference type="GO" id="GO:0006270">
    <property type="term" value="P:DNA replication initiation"/>
    <property type="evidence" value="ECO:0007669"/>
    <property type="project" value="InterPro"/>
</dbReference>
<feature type="region of interest" description="Disordered" evidence="1">
    <location>
        <begin position="275"/>
        <end position="325"/>
    </location>
</feature>
<evidence type="ECO:0000313" key="4">
    <source>
        <dbReference type="EnsemblProtists" id="EKX40398"/>
    </source>
</evidence>
<dbReference type="GO" id="GO:0003688">
    <property type="term" value="F:DNA replication origin binding"/>
    <property type="evidence" value="ECO:0007669"/>
    <property type="project" value="TreeGrafter"/>
</dbReference>
<dbReference type="InterPro" id="IPR040184">
    <property type="entry name" value="Mcm10"/>
</dbReference>
<dbReference type="RefSeq" id="XP_005827378.1">
    <property type="nucleotide sequence ID" value="XM_005827321.1"/>
</dbReference>
<evidence type="ECO:0000313" key="5">
    <source>
        <dbReference type="Proteomes" id="UP000011087"/>
    </source>
</evidence>
<dbReference type="Pfam" id="PF08766">
    <property type="entry name" value="DEK_C"/>
    <property type="match status" value="1"/>
</dbReference>
<feature type="region of interest" description="Disordered" evidence="1">
    <location>
        <begin position="1"/>
        <end position="30"/>
    </location>
</feature>
<dbReference type="Gene3D" id="2.40.50.140">
    <property type="entry name" value="Nucleic acid-binding proteins"/>
    <property type="match status" value="1"/>
</dbReference>
<proteinExistence type="predicted"/>
<dbReference type="OrthoDB" id="273123at2759"/>
<keyword evidence="5" id="KW-1185">Reference proteome</keyword>
<evidence type="ECO:0000259" key="2">
    <source>
        <dbReference type="PROSITE" id="PS51998"/>
    </source>
</evidence>
<dbReference type="STRING" id="905079.L1IVW9"/>
<accession>L1IVW9</accession>
<dbReference type="PROSITE" id="PS51998">
    <property type="entry name" value="DEK_C"/>
    <property type="match status" value="1"/>
</dbReference>
<protein>
    <recommendedName>
        <fullName evidence="2">DEK-C domain-containing protein</fullName>
    </recommendedName>
</protein>
<evidence type="ECO:0000256" key="1">
    <source>
        <dbReference type="SAM" id="MobiDB-lite"/>
    </source>
</evidence>
<name>L1IVW9_GUITC</name>
<dbReference type="InterPro" id="IPR055065">
    <property type="entry name" value="OB_MCM10"/>
</dbReference>